<dbReference type="EMBL" id="BRXY01000558">
    <property type="protein sequence ID" value="GMH99816.1"/>
    <property type="molecule type" value="Genomic_DNA"/>
</dbReference>
<evidence type="ECO:0000256" key="1">
    <source>
        <dbReference type="SAM" id="Phobius"/>
    </source>
</evidence>
<reference evidence="3" key="1">
    <citation type="journal article" date="2023" name="Commun. Biol.">
        <title>Genome analysis of Parmales, the sister group of diatoms, reveals the evolutionary specialization of diatoms from phago-mixotrophs to photoautotrophs.</title>
        <authorList>
            <person name="Ban H."/>
            <person name="Sato S."/>
            <person name="Yoshikawa S."/>
            <person name="Yamada K."/>
            <person name="Nakamura Y."/>
            <person name="Ichinomiya M."/>
            <person name="Sato N."/>
            <person name="Blanc-Mathieu R."/>
            <person name="Endo H."/>
            <person name="Kuwata A."/>
            <person name="Ogata H."/>
        </authorList>
    </citation>
    <scope>NUCLEOTIDE SEQUENCE [LARGE SCALE GENOMIC DNA]</scope>
    <source>
        <strain evidence="3">NIES 3701</strain>
    </source>
</reference>
<keyword evidence="1" id="KW-1133">Transmembrane helix</keyword>
<organism evidence="2 3">
    <name type="scientific">Triparma strigata</name>
    <dbReference type="NCBI Taxonomy" id="1606541"/>
    <lineage>
        <taxon>Eukaryota</taxon>
        <taxon>Sar</taxon>
        <taxon>Stramenopiles</taxon>
        <taxon>Ochrophyta</taxon>
        <taxon>Bolidophyceae</taxon>
        <taxon>Parmales</taxon>
        <taxon>Triparmaceae</taxon>
        <taxon>Triparma</taxon>
    </lineage>
</organism>
<accession>A0A9W7C0N4</accession>
<gene>
    <name evidence="2" type="ORF">TrST_g9138</name>
</gene>
<dbReference type="InterPro" id="IPR021836">
    <property type="entry name" value="DUF3429"/>
</dbReference>
<dbReference type="Proteomes" id="UP001165085">
    <property type="component" value="Unassembled WGS sequence"/>
</dbReference>
<dbReference type="AlphaFoldDB" id="A0A9W7C0N4"/>
<evidence type="ECO:0000313" key="3">
    <source>
        <dbReference type="Proteomes" id="UP001165085"/>
    </source>
</evidence>
<dbReference type="OrthoDB" id="194289at2759"/>
<proteinExistence type="predicted"/>
<feature type="transmembrane region" description="Helical" evidence="1">
    <location>
        <begin position="113"/>
        <end position="134"/>
    </location>
</feature>
<keyword evidence="3" id="KW-1185">Reference proteome</keyword>
<keyword evidence="1" id="KW-0472">Membrane</keyword>
<keyword evidence="1" id="KW-0812">Transmembrane</keyword>
<protein>
    <submittedName>
        <fullName evidence="2">Uncharacterized protein</fullName>
    </submittedName>
</protein>
<name>A0A9W7C0N4_9STRA</name>
<dbReference type="PANTHER" id="PTHR15887:SF1">
    <property type="entry name" value="TRANSMEMBRANE PROTEIN 69"/>
    <property type="match status" value="1"/>
</dbReference>
<comment type="caution">
    <text evidence="2">The sequence shown here is derived from an EMBL/GenBank/DDBJ whole genome shotgun (WGS) entry which is preliminary data.</text>
</comment>
<dbReference type="PANTHER" id="PTHR15887">
    <property type="entry name" value="TRANSMEMBRANE PROTEIN 69"/>
    <property type="match status" value="1"/>
</dbReference>
<sequence>MSAQLTAGLLTAAGIIPFVALSKPFQTFLDTNKLISNSGVRDLLGRPSLNYRELQVTYGSVILSFVGAPHWGLALSQPSAGAAANALRLIYGVVPSLVAWPCASMPSPRSQDVLALGLVSAFAVDGIFAAGKLLPRGYLMMRFPPTLVGALCLQMTKEK</sequence>
<dbReference type="Pfam" id="PF11911">
    <property type="entry name" value="DUF3429"/>
    <property type="match status" value="1"/>
</dbReference>
<evidence type="ECO:0000313" key="2">
    <source>
        <dbReference type="EMBL" id="GMH99816.1"/>
    </source>
</evidence>